<evidence type="ECO:0000313" key="3">
    <source>
        <dbReference type="EMBL" id="CAH1108231.1"/>
    </source>
</evidence>
<dbReference type="SMART" id="SM00595">
    <property type="entry name" value="MADF"/>
    <property type="match status" value="1"/>
</dbReference>
<proteinExistence type="predicted"/>
<dbReference type="PROSITE" id="PS51029">
    <property type="entry name" value="MADF"/>
    <property type="match status" value="1"/>
</dbReference>
<name>A0A9P0GET0_9CUCU</name>
<feature type="compositionally biased region" description="Basic and acidic residues" evidence="1">
    <location>
        <begin position="135"/>
        <end position="152"/>
    </location>
</feature>
<evidence type="ECO:0000313" key="4">
    <source>
        <dbReference type="Proteomes" id="UP001153636"/>
    </source>
</evidence>
<reference evidence="3" key="1">
    <citation type="submission" date="2022-01" db="EMBL/GenBank/DDBJ databases">
        <authorList>
            <person name="King R."/>
        </authorList>
    </citation>
    <scope>NUCLEOTIDE SEQUENCE</scope>
</reference>
<gene>
    <name evidence="3" type="ORF">PSYICH_LOCUS8629</name>
</gene>
<dbReference type="EMBL" id="OV651815">
    <property type="protein sequence ID" value="CAH1108231.1"/>
    <property type="molecule type" value="Genomic_DNA"/>
</dbReference>
<dbReference type="AlphaFoldDB" id="A0A9P0GET0"/>
<evidence type="ECO:0000259" key="2">
    <source>
        <dbReference type="PROSITE" id="PS51029"/>
    </source>
</evidence>
<keyword evidence="4" id="KW-1185">Reference proteome</keyword>
<organism evidence="3 4">
    <name type="scientific">Psylliodes chrysocephalus</name>
    <dbReference type="NCBI Taxonomy" id="3402493"/>
    <lineage>
        <taxon>Eukaryota</taxon>
        <taxon>Metazoa</taxon>
        <taxon>Ecdysozoa</taxon>
        <taxon>Arthropoda</taxon>
        <taxon>Hexapoda</taxon>
        <taxon>Insecta</taxon>
        <taxon>Pterygota</taxon>
        <taxon>Neoptera</taxon>
        <taxon>Endopterygota</taxon>
        <taxon>Coleoptera</taxon>
        <taxon>Polyphaga</taxon>
        <taxon>Cucujiformia</taxon>
        <taxon>Chrysomeloidea</taxon>
        <taxon>Chrysomelidae</taxon>
        <taxon>Galerucinae</taxon>
        <taxon>Alticini</taxon>
        <taxon>Psylliodes</taxon>
    </lineage>
</organism>
<dbReference type="Pfam" id="PF10545">
    <property type="entry name" value="MADF_DNA_bdg"/>
    <property type="match status" value="1"/>
</dbReference>
<dbReference type="PANTHER" id="PTHR21505:SF12">
    <property type="entry name" value="MADF DOMAIN-CONTAINING PROTEIN-RELATED"/>
    <property type="match status" value="1"/>
</dbReference>
<dbReference type="PANTHER" id="PTHR21505">
    <property type="entry name" value="MADF DOMAIN-CONTAINING PROTEIN-RELATED"/>
    <property type="match status" value="1"/>
</dbReference>
<feature type="region of interest" description="Disordered" evidence="1">
    <location>
        <begin position="128"/>
        <end position="152"/>
    </location>
</feature>
<accession>A0A9P0GET0</accession>
<protein>
    <recommendedName>
        <fullName evidence="2">MADF domain-containing protein</fullName>
    </recommendedName>
</protein>
<dbReference type="Proteomes" id="UP001153636">
    <property type="component" value="Chromosome 3"/>
</dbReference>
<dbReference type="InterPro" id="IPR006578">
    <property type="entry name" value="MADF-dom"/>
</dbReference>
<dbReference type="OrthoDB" id="8190343at2759"/>
<sequence>MSLKWTEDTTVKFVKLYRDEECLWNLQLLIYRNKQAREAAIKKIVDAMGIEDFGPTEVKNKIKNLRSTYVQEVVKIKKSESSGAGADEIYRPKIKWCIVMYTILQKMDKKRETISNLGYQLLTDIDNDSQTSQDETERTLHEVPAEESEKEKFNIANEPTPKRQKIGKTNVKEIAAWVKDLTSLTISIQDMEPSENEFDIFGKSVAAQLKKLPRAKAITAQDQIQQLLSRFRLENTSSTIFFALTDGNTCT</sequence>
<evidence type="ECO:0000256" key="1">
    <source>
        <dbReference type="SAM" id="MobiDB-lite"/>
    </source>
</evidence>
<feature type="domain" description="MADF" evidence="2">
    <location>
        <begin position="12"/>
        <end position="102"/>
    </location>
</feature>